<evidence type="ECO:0000256" key="2">
    <source>
        <dbReference type="SAM" id="SignalP"/>
    </source>
</evidence>
<dbReference type="Proteomes" id="UP000663887">
    <property type="component" value="Unassembled WGS sequence"/>
</dbReference>
<sequence length="311" mass="34266">MNICAIFILWFLIVCAHANFNIVRQIPNGTVSTTTNQFILEISQAVNQPPFPAFIYFNNATTNTSIYQISAQTGGNVTYSNNTLAFNLSVAMKFYISDEFYITFDAGVLFSNGTLNSTSITNSSFWYLKVIGIQTSTSSPTSQYTSMQTTSQTMTDSSMAYSATSTFIMTTMISTYTSMNQTAANLNVTTTTSGKIPGESPPTRSAQLGMGLGITFISILLIIELFTGRYRMEVLLAAGVVGIAGYALGKRRQRNQIANGYITLHNNGSETSQQYGNLHYGNTGHYHRSPANYQQRHHHHQTVYHATTMIP</sequence>
<feature type="transmembrane region" description="Helical" evidence="1">
    <location>
        <begin position="233"/>
        <end position="249"/>
    </location>
</feature>
<gene>
    <name evidence="4" type="ORF">UXM345_LOCUS25069</name>
    <name evidence="3" type="ORF">XDN619_LOCUS28392</name>
</gene>
<protein>
    <submittedName>
        <fullName evidence="3">Uncharacterized protein</fullName>
    </submittedName>
</protein>
<organism evidence="3 5">
    <name type="scientific">Rotaria magnacalcarata</name>
    <dbReference type="NCBI Taxonomy" id="392030"/>
    <lineage>
        <taxon>Eukaryota</taxon>
        <taxon>Metazoa</taxon>
        <taxon>Spiralia</taxon>
        <taxon>Gnathifera</taxon>
        <taxon>Rotifera</taxon>
        <taxon>Eurotatoria</taxon>
        <taxon>Bdelloidea</taxon>
        <taxon>Philodinida</taxon>
        <taxon>Philodinidae</taxon>
        <taxon>Rotaria</taxon>
    </lineage>
</organism>
<keyword evidence="2" id="KW-0732">Signal</keyword>
<keyword evidence="1" id="KW-1133">Transmembrane helix</keyword>
<dbReference type="AlphaFoldDB" id="A0A816XQJ6"/>
<dbReference type="Proteomes" id="UP000663842">
    <property type="component" value="Unassembled WGS sequence"/>
</dbReference>
<dbReference type="EMBL" id="CAJOBF010004713">
    <property type="protein sequence ID" value="CAF4150073.1"/>
    <property type="molecule type" value="Genomic_DNA"/>
</dbReference>
<proteinExistence type="predicted"/>
<accession>A0A816XQJ6</accession>
<evidence type="ECO:0000256" key="1">
    <source>
        <dbReference type="SAM" id="Phobius"/>
    </source>
</evidence>
<feature type="chain" id="PRO_5036230860" evidence="2">
    <location>
        <begin position="19"/>
        <end position="311"/>
    </location>
</feature>
<name>A0A816XQJ6_9BILA</name>
<dbReference type="EMBL" id="CAJNRG010013567">
    <property type="protein sequence ID" value="CAF2149651.1"/>
    <property type="molecule type" value="Genomic_DNA"/>
</dbReference>
<feature type="signal peptide" evidence="2">
    <location>
        <begin position="1"/>
        <end position="18"/>
    </location>
</feature>
<evidence type="ECO:0000313" key="4">
    <source>
        <dbReference type="EMBL" id="CAF4150073.1"/>
    </source>
</evidence>
<evidence type="ECO:0000313" key="5">
    <source>
        <dbReference type="Proteomes" id="UP000663887"/>
    </source>
</evidence>
<evidence type="ECO:0000313" key="3">
    <source>
        <dbReference type="EMBL" id="CAF2149651.1"/>
    </source>
</evidence>
<keyword evidence="1" id="KW-0812">Transmembrane</keyword>
<comment type="caution">
    <text evidence="3">The sequence shown here is derived from an EMBL/GenBank/DDBJ whole genome shotgun (WGS) entry which is preliminary data.</text>
</comment>
<reference evidence="3" key="1">
    <citation type="submission" date="2021-02" db="EMBL/GenBank/DDBJ databases">
        <authorList>
            <person name="Nowell W R."/>
        </authorList>
    </citation>
    <scope>NUCLEOTIDE SEQUENCE</scope>
</reference>
<feature type="transmembrane region" description="Helical" evidence="1">
    <location>
        <begin position="208"/>
        <end position="226"/>
    </location>
</feature>
<keyword evidence="1" id="KW-0472">Membrane</keyword>